<feature type="active site" description="Proton acceptor" evidence="7">
    <location>
        <position position="72"/>
    </location>
</feature>
<feature type="site" description="Transition state stabilizer" evidence="9">
    <location>
        <position position="68"/>
    </location>
</feature>
<keyword evidence="3" id="KW-0349">Heme</keyword>
<sequence length="143" mass="15682">MGLMSKMVTVLVVALILLSIRGTGCYGELQVGFCDGKCGRFNVEGIVGAVVAAKYLRDPKIVAANLLRSQFHDCFVKVLILLVKHIVSSIQDRLYNFQNTGQPDPTLNATLARMLRLCFICEDFQVLSGTQGEIRKSCQAANN</sequence>
<keyword evidence="10" id="KW-0732">Signal</keyword>
<evidence type="ECO:0000256" key="9">
    <source>
        <dbReference type="PIRSR" id="PIRSR600823-4"/>
    </source>
</evidence>
<dbReference type="EMBL" id="JAEACU010000002">
    <property type="protein sequence ID" value="KAH7541761.1"/>
    <property type="molecule type" value="Genomic_DNA"/>
</dbReference>
<feature type="chain" id="PRO_5037791195" description="Peroxidase" evidence="10">
    <location>
        <begin position="26"/>
        <end position="143"/>
    </location>
</feature>
<comment type="caution">
    <text evidence="11">The sequence shown here is derived from an EMBL/GenBank/DDBJ whole genome shotgun (WGS) entry which is preliminary data.</text>
</comment>
<protein>
    <recommendedName>
        <fullName evidence="13">Peroxidase</fullName>
    </recommendedName>
</protein>
<dbReference type="AlphaFoldDB" id="A0A978VSG6"/>
<dbReference type="PANTHER" id="PTHR31235">
    <property type="entry name" value="PEROXIDASE 25-RELATED"/>
    <property type="match status" value="1"/>
</dbReference>
<comment type="cofactor">
    <cofactor evidence="1">
        <name>heme b</name>
        <dbReference type="ChEBI" id="CHEBI:60344"/>
    </cofactor>
</comment>
<feature type="signal peptide" evidence="10">
    <location>
        <begin position="1"/>
        <end position="25"/>
    </location>
</feature>
<evidence type="ECO:0000256" key="8">
    <source>
        <dbReference type="PIRSR" id="PIRSR600823-3"/>
    </source>
</evidence>
<name>A0A978VSG6_ZIZJJ</name>
<evidence type="ECO:0000256" key="2">
    <source>
        <dbReference type="ARBA" id="ARBA00022559"/>
    </source>
</evidence>
<gene>
    <name evidence="11" type="ORF">FEM48_Zijuj02G0002000</name>
</gene>
<dbReference type="Proteomes" id="UP000813462">
    <property type="component" value="Unassembled WGS sequence"/>
</dbReference>
<reference evidence="11" key="1">
    <citation type="journal article" date="2021" name="Front. Plant Sci.">
        <title>Chromosome-Scale Genome Assembly for Chinese Sour Jujube and Insights Into Its Genome Evolution and Domestication Signature.</title>
        <authorList>
            <person name="Shen L.-Y."/>
            <person name="Luo H."/>
            <person name="Wang X.-L."/>
            <person name="Wang X.-M."/>
            <person name="Qiu X.-J."/>
            <person name="Liu H."/>
            <person name="Zhou S.-S."/>
            <person name="Jia K.-H."/>
            <person name="Nie S."/>
            <person name="Bao Y.-T."/>
            <person name="Zhang R.-G."/>
            <person name="Yun Q.-Z."/>
            <person name="Chai Y.-H."/>
            <person name="Lu J.-Y."/>
            <person name="Li Y."/>
            <person name="Zhao S.-W."/>
            <person name="Mao J.-F."/>
            <person name="Jia S.-G."/>
            <person name="Mao Y.-M."/>
        </authorList>
    </citation>
    <scope>NUCLEOTIDE SEQUENCE</scope>
    <source>
        <strain evidence="11">AT0</strain>
        <tissue evidence="11">Leaf</tissue>
    </source>
</reference>
<dbReference type="Gene3D" id="1.10.520.10">
    <property type="match status" value="1"/>
</dbReference>
<dbReference type="GO" id="GO:0004601">
    <property type="term" value="F:peroxidase activity"/>
    <property type="evidence" value="ECO:0007669"/>
    <property type="project" value="UniProtKB-KW"/>
</dbReference>
<accession>A0A978VSG6</accession>
<feature type="binding site" evidence="8">
    <location>
        <position position="76"/>
    </location>
    <ligand>
        <name>Ca(2+)</name>
        <dbReference type="ChEBI" id="CHEBI:29108"/>
        <label>1</label>
    </ligand>
</feature>
<dbReference type="GO" id="GO:0046872">
    <property type="term" value="F:metal ion binding"/>
    <property type="evidence" value="ECO:0007669"/>
    <property type="project" value="UniProtKB-KW"/>
</dbReference>
<dbReference type="GO" id="GO:0006979">
    <property type="term" value="P:response to oxidative stress"/>
    <property type="evidence" value="ECO:0007669"/>
    <property type="project" value="InterPro"/>
</dbReference>
<evidence type="ECO:0000313" key="12">
    <source>
        <dbReference type="Proteomes" id="UP000813462"/>
    </source>
</evidence>
<evidence type="ECO:0000256" key="6">
    <source>
        <dbReference type="ARBA" id="ARBA00023004"/>
    </source>
</evidence>
<keyword evidence="2" id="KW-0575">Peroxidase</keyword>
<evidence type="ECO:0000256" key="5">
    <source>
        <dbReference type="ARBA" id="ARBA00023002"/>
    </source>
</evidence>
<feature type="binding site" evidence="8">
    <location>
        <position position="73"/>
    </location>
    <ligand>
        <name>Ca(2+)</name>
        <dbReference type="ChEBI" id="CHEBI:29108"/>
        <label>1</label>
    </ligand>
</feature>
<evidence type="ECO:0000313" key="11">
    <source>
        <dbReference type="EMBL" id="KAH7541761.1"/>
    </source>
</evidence>
<evidence type="ECO:0000256" key="3">
    <source>
        <dbReference type="ARBA" id="ARBA00022617"/>
    </source>
</evidence>
<keyword evidence="8" id="KW-0106">Calcium</keyword>
<evidence type="ECO:0008006" key="13">
    <source>
        <dbReference type="Google" id="ProtNLM"/>
    </source>
</evidence>
<keyword evidence="4 8" id="KW-0479">Metal-binding</keyword>
<comment type="cofactor">
    <cofactor evidence="8">
        <name>Ca(2+)</name>
        <dbReference type="ChEBI" id="CHEBI:29108"/>
    </cofactor>
    <text evidence="8">Binds 2 calcium ions per subunit.</text>
</comment>
<evidence type="ECO:0000256" key="7">
    <source>
        <dbReference type="PIRSR" id="PIRSR600823-1"/>
    </source>
</evidence>
<proteinExistence type="predicted"/>
<dbReference type="Gene3D" id="1.10.420.10">
    <property type="entry name" value="Peroxidase, domain 2"/>
    <property type="match status" value="1"/>
</dbReference>
<organism evidence="11 12">
    <name type="scientific">Ziziphus jujuba var. spinosa</name>
    <dbReference type="NCBI Taxonomy" id="714518"/>
    <lineage>
        <taxon>Eukaryota</taxon>
        <taxon>Viridiplantae</taxon>
        <taxon>Streptophyta</taxon>
        <taxon>Embryophyta</taxon>
        <taxon>Tracheophyta</taxon>
        <taxon>Spermatophyta</taxon>
        <taxon>Magnoliopsida</taxon>
        <taxon>eudicotyledons</taxon>
        <taxon>Gunneridae</taxon>
        <taxon>Pentapetalae</taxon>
        <taxon>rosids</taxon>
        <taxon>fabids</taxon>
        <taxon>Rosales</taxon>
        <taxon>Rhamnaceae</taxon>
        <taxon>Paliureae</taxon>
        <taxon>Ziziphus</taxon>
    </lineage>
</organism>
<dbReference type="InterPro" id="IPR000823">
    <property type="entry name" value="Peroxidase_pln"/>
</dbReference>
<evidence type="ECO:0000256" key="4">
    <source>
        <dbReference type="ARBA" id="ARBA00022723"/>
    </source>
</evidence>
<dbReference type="GO" id="GO:0020037">
    <property type="term" value="F:heme binding"/>
    <property type="evidence" value="ECO:0007669"/>
    <property type="project" value="InterPro"/>
</dbReference>
<keyword evidence="5" id="KW-0560">Oxidoreductase</keyword>
<keyword evidence="6" id="KW-0408">Iron</keyword>
<evidence type="ECO:0000256" key="1">
    <source>
        <dbReference type="ARBA" id="ARBA00001970"/>
    </source>
</evidence>
<evidence type="ECO:0000256" key="10">
    <source>
        <dbReference type="SAM" id="SignalP"/>
    </source>
</evidence>